<reference evidence="7" key="1">
    <citation type="submission" date="2016-10" db="EMBL/GenBank/DDBJ databases">
        <authorList>
            <person name="Varghese N."/>
            <person name="Submissions S."/>
        </authorList>
    </citation>
    <scope>NUCLEOTIDE SEQUENCE [LARGE SCALE GENOMIC DNA]</scope>
    <source>
        <strain evidence="7">DSM 11526</strain>
    </source>
</reference>
<dbReference type="OrthoDB" id="9765776at2"/>
<keyword evidence="1 2" id="KW-0807">Transducer</keyword>
<feature type="domain" description="Methyl-accepting transducer" evidence="3">
    <location>
        <begin position="268"/>
        <end position="438"/>
    </location>
</feature>
<dbReference type="PROSITE" id="PS50111">
    <property type="entry name" value="CHEMOTAXIS_TRANSDUC_2"/>
    <property type="match status" value="1"/>
</dbReference>
<dbReference type="GO" id="GO:0007165">
    <property type="term" value="P:signal transduction"/>
    <property type="evidence" value="ECO:0007669"/>
    <property type="project" value="UniProtKB-KW"/>
</dbReference>
<dbReference type="GO" id="GO:0004888">
    <property type="term" value="F:transmembrane signaling receptor activity"/>
    <property type="evidence" value="ECO:0007669"/>
    <property type="project" value="InterPro"/>
</dbReference>
<dbReference type="Pfam" id="PF13426">
    <property type="entry name" value="PAS_9"/>
    <property type="match status" value="2"/>
</dbReference>
<evidence type="ECO:0000256" key="2">
    <source>
        <dbReference type="PROSITE-ProRule" id="PRU00284"/>
    </source>
</evidence>
<dbReference type="AlphaFoldDB" id="A0A1H4FHQ8"/>
<dbReference type="SUPFAM" id="SSF55785">
    <property type="entry name" value="PYP-like sensor domain (PAS domain)"/>
    <property type="match status" value="2"/>
</dbReference>
<feature type="domain" description="PAS" evidence="4">
    <location>
        <begin position="39"/>
        <end position="63"/>
    </location>
</feature>
<dbReference type="Proteomes" id="UP000242469">
    <property type="component" value="Unassembled WGS sequence"/>
</dbReference>
<evidence type="ECO:0000259" key="4">
    <source>
        <dbReference type="PROSITE" id="PS50112"/>
    </source>
</evidence>
<dbReference type="Gene3D" id="3.30.450.20">
    <property type="entry name" value="PAS domain"/>
    <property type="match status" value="2"/>
</dbReference>
<evidence type="ECO:0000259" key="5">
    <source>
        <dbReference type="PROSITE" id="PS50113"/>
    </source>
</evidence>
<dbReference type="CDD" id="cd00130">
    <property type="entry name" value="PAS"/>
    <property type="match status" value="2"/>
</dbReference>
<dbReference type="InterPro" id="IPR035965">
    <property type="entry name" value="PAS-like_dom_sf"/>
</dbReference>
<evidence type="ECO:0000259" key="3">
    <source>
        <dbReference type="PROSITE" id="PS50111"/>
    </source>
</evidence>
<dbReference type="PROSITE" id="PS50113">
    <property type="entry name" value="PAC"/>
    <property type="match status" value="2"/>
</dbReference>
<dbReference type="PRINTS" id="PR00260">
    <property type="entry name" value="CHEMTRNSDUCR"/>
</dbReference>
<dbReference type="STRING" id="1122198.SAMN02745729_11162"/>
<protein>
    <submittedName>
        <fullName evidence="6">Methyl-accepting chemotaxis sensory transducer with Pas/Pac sensor</fullName>
    </submittedName>
</protein>
<proteinExistence type="predicted"/>
<dbReference type="SMART" id="SM00086">
    <property type="entry name" value="PAC"/>
    <property type="match status" value="2"/>
</dbReference>
<dbReference type="InterPro" id="IPR001610">
    <property type="entry name" value="PAC"/>
</dbReference>
<keyword evidence="7" id="KW-1185">Reference proteome</keyword>
<feature type="domain" description="PAC" evidence="5">
    <location>
        <begin position="90"/>
        <end position="144"/>
    </location>
</feature>
<dbReference type="InterPro" id="IPR000014">
    <property type="entry name" value="PAS"/>
</dbReference>
<evidence type="ECO:0000313" key="6">
    <source>
        <dbReference type="EMBL" id="SEA96889.1"/>
    </source>
</evidence>
<dbReference type="GO" id="GO:0016020">
    <property type="term" value="C:membrane"/>
    <property type="evidence" value="ECO:0007669"/>
    <property type="project" value="InterPro"/>
</dbReference>
<dbReference type="SUPFAM" id="SSF58104">
    <property type="entry name" value="Methyl-accepting chemotaxis protein (MCP) signaling domain"/>
    <property type="match status" value="1"/>
</dbReference>
<name>A0A1H4FHQ8_9GAMM</name>
<feature type="domain" description="PAC" evidence="5">
    <location>
        <begin position="214"/>
        <end position="266"/>
    </location>
</feature>
<dbReference type="InterPro" id="IPR000700">
    <property type="entry name" value="PAS-assoc_C"/>
</dbReference>
<dbReference type="InterPro" id="IPR050903">
    <property type="entry name" value="Bact_Chemotaxis_MeTrfase"/>
</dbReference>
<dbReference type="Gene3D" id="1.10.287.950">
    <property type="entry name" value="Methyl-accepting chemotaxis protein"/>
    <property type="match status" value="1"/>
</dbReference>
<dbReference type="EMBL" id="FNRJ01000011">
    <property type="protein sequence ID" value="SEA96889.1"/>
    <property type="molecule type" value="Genomic_DNA"/>
</dbReference>
<sequence length="438" mass="48491">MLFNRHKSALLKAKVQVAHQQEILSALNRHMALIEFSPQGEILDVSAPFCEVMGYDREQLIGRHHRIFCSEQYSGSSAYRGFWQILCRGEGCSDRFQRFKASGEEIWLEATYFPVRNETGQVVRVVKIASDVTDDVKREQGQASTLGAIDRSMAIIEFNLDGNIIKVNRNFLNTMRYNEKELLGQHHRLFCDADYAASEAYRDFWRKLNRGEFISDRFRRYDKTGREIWLRASYNPLFDATGKLYGVVKIASDVTDQVEQQKAEQRAARMALEIAAETDSNAAQGAEIVSATVSMVQGIASGLNTAAEEIGALSHQSDEIGSIVHVIQGIAEQTNLLALNAAIEAARAGEAGRGFAVVADEVRKLASRTHDATEEIKRVVAQNGTLSQKAVAHMSGSRDQVEAGVIKAEQAGEMMLGIRADARRVVEAIGQFSDTLSG</sequence>
<dbReference type="InterPro" id="IPR004090">
    <property type="entry name" value="Chemotax_Me-accpt_rcpt"/>
</dbReference>
<dbReference type="PANTHER" id="PTHR24422:SF10">
    <property type="entry name" value="CHEMOTAXIS PROTEIN METHYLTRANSFERASE 2"/>
    <property type="match status" value="1"/>
</dbReference>
<dbReference type="InterPro" id="IPR004089">
    <property type="entry name" value="MCPsignal_dom"/>
</dbReference>
<evidence type="ECO:0000256" key="1">
    <source>
        <dbReference type="ARBA" id="ARBA00023224"/>
    </source>
</evidence>
<dbReference type="PANTHER" id="PTHR24422">
    <property type="entry name" value="CHEMOTAXIS PROTEIN METHYLTRANSFERASE"/>
    <property type="match status" value="1"/>
</dbReference>
<dbReference type="Pfam" id="PF00015">
    <property type="entry name" value="MCPsignal"/>
    <property type="match status" value="1"/>
</dbReference>
<dbReference type="PROSITE" id="PS50112">
    <property type="entry name" value="PAS"/>
    <property type="match status" value="1"/>
</dbReference>
<dbReference type="SMART" id="SM00283">
    <property type="entry name" value="MA"/>
    <property type="match status" value="1"/>
</dbReference>
<gene>
    <name evidence="6" type="ORF">SAMN02745729_11162</name>
</gene>
<accession>A0A1H4FHQ8</accession>
<dbReference type="NCBIfam" id="TIGR00229">
    <property type="entry name" value="sensory_box"/>
    <property type="match status" value="2"/>
</dbReference>
<dbReference type="GO" id="GO:0006935">
    <property type="term" value="P:chemotaxis"/>
    <property type="evidence" value="ECO:0007669"/>
    <property type="project" value="InterPro"/>
</dbReference>
<organism evidence="6 7">
    <name type="scientific">Marinobacterium iners DSM 11526</name>
    <dbReference type="NCBI Taxonomy" id="1122198"/>
    <lineage>
        <taxon>Bacteria</taxon>
        <taxon>Pseudomonadati</taxon>
        <taxon>Pseudomonadota</taxon>
        <taxon>Gammaproteobacteria</taxon>
        <taxon>Oceanospirillales</taxon>
        <taxon>Oceanospirillaceae</taxon>
        <taxon>Marinobacterium</taxon>
    </lineage>
</organism>
<evidence type="ECO:0000313" key="7">
    <source>
        <dbReference type="Proteomes" id="UP000242469"/>
    </source>
</evidence>